<evidence type="ECO:0000313" key="2">
    <source>
        <dbReference type="EMBL" id="ORY09000.1"/>
    </source>
</evidence>
<evidence type="ECO:0000313" key="3">
    <source>
        <dbReference type="Proteomes" id="UP000193144"/>
    </source>
</evidence>
<dbReference type="Pfam" id="PF20684">
    <property type="entry name" value="Fung_rhodopsin"/>
    <property type="match status" value="1"/>
</dbReference>
<protein>
    <recommendedName>
        <fullName evidence="1">Rhodopsin domain-containing protein</fullName>
    </recommendedName>
</protein>
<dbReference type="Proteomes" id="UP000193144">
    <property type="component" value="Unassembled WGS sequence"/>
</dbReference>
<evidence type="ECO:0000259" key="1">
    <source>
        <dbReference type="Pfam" id="PF20684"/>
    </source>
</evidence>
<reference evidence="2 3" key="1">
    <citation type="submission" date="2016-07" db="EMBL/GenBank/DDBJ databases">
        <title>Pervasive Adenine N6-methylation of Active Genes in Fungi.</title>
        <authorList>
            <consortium name="DOE Joint Genome Institute"/>
            <person name="Mondo S.J."/>
            <person name="Dannebaum R.O."/>
            <person name="Kuo R.C."/>
            <person name="Labutti K."/>
            <person name="Haridas S."/>
            <person name="Kuo A."/>
            <person name="Salamov A."/>
            <person name="Ahrendt S.R."/>
            <person name="Lipzen A."/>
            <person name="Sullivan W."/>
            <person name="Andreopoulos W.B."/>
            <person name="Clum A."/>
            <person name="Lindquist E."/>
            <person name="Daum C."/>
            <person name="Ramamoorthy G.K."/>
            <person name="Gryganskyi A."/>
            <person name="Culley D."/>
            <person name="Magnuson J.K."/>
            <person name="James T.Y."/>
            <person name="O'Malley M.A."/>
            <person name="Stajich J.E."/>
            <person name="Spatafora J.W."/>
            <person name="Visel A."/>
            <person name="Grigoriev I.V."/>
        </authorList>
    </citation>
    <scope>NUCLEOTIDE SEQUENCE [LARGE SCALE GENOMIC DNA]</scope>
    <source>
        <strain evidence="2 3">CBS 115471</strain>
    </source>
</reference>
<organism evidence="2 3">
    <name type="scientific">Clohesyomyces aquaticus</name>
    <dbReference type="NCBI Taxonomy" id="1231657"/>
    <lineage>
        <taxon>Eukaryota</taxon>
        <taxon>Fungi</taxon>
        <taxon>Dikarya</taxon>
        <taxon>Ascomycota</taxon>
        <taxon>Pezizomycotina</taxon>
        <taxon>Dothideomycetes</taxon>
        <taxon>Pleosporomycetidae</taxon>
        <taxon>Pleosporales</taxon>
        <taxon>Lindgomycetaceae</taxon>
        <taxon>Clohesyomyces</taxon>
    </lineage>
</organism>
<name>A0A1Y1ZFH4_9PLEO</name>
<dbReference type="STRING" id="1231657.A0A1Y1ZFH4"/>
<dbReference type="AlphaFoldDB" id="A0A1Y1ZFH4"/>
<proteinExistence type="predicted"/>
<sequence length="132" mass="14224">MLADLASLARVGIDDLVVLISTSLTLGFSGCNYVSAGSGLGHPIDDIRSSPQSTIHRLNASITSGQITWILSLCLSKIAAITVLMRTTVTPSHRNPIRSVDRYSYPGHCRHQPHHCSLRVLTASFPAAFIQT</sequence>
<feature type="domain" description="Rhodopsin" evidence="1">
    <location>
        <begin position="7"/>
        <end position="89"/>
    </location>
</feature>
<keyword evidence="3" id="KW-1185">Reference proteome</keyword>
<accession>A0A1Y1ZFH4</accession>
<comment type="caution">
    <text evidence="2">The sequence shown here is derived from an EMBL/GenBank/DDBJ whole genome shotgun (WGS) entry which is preliminary data.</text>
</comment>
<dbReference type="EMBL" id="MCFA01000092">
    <property type="protein sequence ID" value="ORY09000.1"/>
    <property type="molecule type" value="Genomic_DNA"/>
</dbReference>
<gene>
    <name evidence="2" type="ORF">BCR34DRAFT_657673</name>
</gene>
<dbReference type="InterPro" id="IPR049326">
    <property type="entry name" value="Rhodopsin_dom_fungi"/>
</dbReference>
<dbReference type="OrthoDB" id="3918601at2759"/>